<keyword evidence="2" id="KW-1185">Reference proteome</keyword>
<dbReference type="GO" id="GO:0005829">
    <property type="term" value="C:cytosol"/>
    <property type="evidence" value="ECO:0007669"/>
    <property type="project" value="TreeGrafter"/>
</dbReference>
<organism evidence="1 2">
    <name type="scientific">Umezawaea endophytica</name>
    <dbReference type="NCBI Taxonomy" id="1654476"/>
    <lineage>
        <taxon>Bacteria</taxon>
        <taxon>Bacillati</taxon>
        <taxon>Actinomycetota</taxon>
        <taxon>Actinomycetes</taxon>
        <taxon>Pseudonocardiales</taxon>
        <taxon>Pseudonocardiaceae</taxon>
        <taxon>Umezawaea</taxon>
    </lineage>
</organism>
<dbReference type="GO" id="GO:0016791">
    <property type="term" value="F:phosphatase activity"/>
    <property type="evidence" value="ECO:0007669"/>
    <property type="project" value="TreeGrafter"/>
</dbReference>
<dbReference type="Gene3D" id="3.40.50.1000">
    <property type="entry name" value="HAD superfamily/HAD-like"/>
    <property type="match status" value="1"/>
</dbReference>
<name>A0A9X2VXX8_9PSEU</name>
<dbReference type="InterPro" id="IPR023214">
    <property type="entry name" value="HAD_sf"/>
</dbReference>
<dbReference type="EMBL" id="JANYMP010000060">
    <property type="protein sequence ID" value="MCS7484878.1"/>
    <property type="molecule type" value="Genomic_DNA"/>
</dbReference>
<dbReference type="PROSITE" id="PS01229">
    <property type="entry name" value="COF_2"/>
    <property type="match status" value="1"/>
</dbReference>
<comment type="caution">
    <text evidence="1">The sequence shown here is derived from an EMBL/GenBank/DDBJ whole genome shotgun (WGS) entry which is preliminary data.</text>
</comment>
<dbReference type="InterPro" id="IPR036412">
    <property type="entry name" value="HAD-like_sf"/>
</dbReference>
<proteinExistence type="predicted"/>
<dbReference type="SUPFAM" id="SSF56784">
    <property type="entry name" value="HAD-like"/>
    <property type="match status" value="1"/>
</dbReference>
<evidence type="ECO:0000313" key="2">
    <source>
        <dbReference type="Proteomes" id="UP001141259"/>
    </source>
</evidence>
<dbReference type="GO" id="GO:0000287">
    <property type="term" value="F:magnesium ion binding"/>
    <property type="evidence" value="ECO:0007669"/>
    <property type="project" value="TreeGrafter"/>
</dbReference>
<dbReference type="AlphaFoldDB" id="A0A9X2VXX8"/>
<dbReference type="RefSeq" id="WP_259630320.1">
    <property type="nucleotide sequence ID" value="NZ_JANYMP010000060.1"/>
</dbReference>
<keyword evidence="1" id="KW-0378">Hydrolase</keyword>
<reference evidence="1" key="1">
    <citation type="submission" date="2022-08" db="EMBL/GenBank/DDBJ databases">
        <authorList>
            <person name="Tistechok S."/>
            <person name="Samborskyy M."/>
            <person name="Roman I."/>
        </authorList>
    </citation>
    <scope>NUCLEOTIDE SEQUENCE</scope>
    <source>
        <strain evidence="1">DSM 103496</strain>
    </source>
</reference>
<dbReference type="Gene3D" id="3.30.1240.10">
    <property type="match status" value="1"/>
</dbReference>
<dbReference type="Proteomes" id="UP001141259">
    <property type="component" value="Unassembled WGS sequence"/>
</dbReference>
<protein>
    <submittedName>
        <fullName evidence="1">HAD hydrolase family protein</fullName>
    </submittedName>
</protein>
<accession>A0A9X2VXX8</accession>
<evidence type="ECO:0000313" key="1">
    <source>
        <dbReference type="EMBL" id="MCS7484878.1"/>
    </source>
</evidence>
<dbReference type="PANTHER" id="PTHR10000">
    <property type="entry name" value="PHOSPHOSERINE PHOSPHATASE"/>
    <property type="match status" value="1"/>
</dbReference>
<gene>
    <name evidence="1" type="ORF">NZH93_49305</name>
</gene>
<dbReference type="Pfam" id="PF08282">
    <property type="entry name" value="Hydrolase_3"/>
    <property type="match status" value="2"/>
</dbReference>
<dbReference type="PANTHER" id="PTHR10000:SF8">
    <property type="entry name" value="HAD SUPERFAMILY HYDROLASE-LIKE, TYPE 3"/>
    <property type="match status" value="1"/>
</dbReference>
<sequence>MTTPDWRPRLIALDIDGTIARMGENEIAPAVRSAITRAVGHGAHVVLSTGRSLTGTRTVVESLGLRNTTVLCSNGAIWWDTTTKTVVKHSTFDTRAAMDRLVGLLPGAVYGAELTGVGNLVHGRFPDGDLWGHLREVDLEEFVAEPTPRLVCRWLGHTPEEMALALVDVELPGAHWTIDHTLAWLTAGPAGVTKGAELEALRVRLGVSADDTLAIGDGSNDVEMLRWAALGVAMGQAPAVVQESADAVTGTIFEDGAADVLDRFFPA</sequence>